<evidence type="ECO:0000313" key="5">
    <source>
        <dbReference type="EMBL" id="AJQ16975.1"/>
    </source>
</evidence>
<dbReference type="Gene3D" id="1.10.260.40">
    <property type="entry name" value="lambda repressor-like DNA-binding domains"/>
    <property type="match status" value="1"/>
</dbReference>
<evidence type="ECO:0000256" key="1">
    <source>
        <dbReference type="ARBA" id="ARBA00023125"/>
    </source>
</evidence>
<proteinExistence type="predicted"/>
<dbReference type="Pfam" id="PF01381">
    <property type="entry name" value="HTH_3"/>
    <property type="match status" value="1"/>
</dbReference>
<dbReference type="GO" id="GO:0003677">
    <property type="term" value="F:DNA binding"/>
    <property type="evidence" value="ECO:0007669"/>
    <property type="project" value="UniProtKB-KW"/>
</dbReference>
<evidence type="ECO:0000256" key="2">
    <source>
        <dbReference type="SAM" id="Phobius"/>
    </source>
</evidence>
<protein>
    <submittedName>
        <fullName evidence="4">XRE family transcriptional regulator</fullName>
    </submittedName>
</protein>
<dbReference type="EMBL" id="KF559314">
    <property type="protein sequence ID" value="AJQ16975.1"/>
    <property type="molecule type" value="Genomic_DNA"/>
</dbReference>
<geneLocation type="plasmid" evidence="5">
    <name>pKCA9</name>
</geneLocation>
<dbReference type="RefSeq" id="WP_172685304.1">
    <property type="nucleotide sequence ID" value="NZ_KF559313.1"/>
</dbReference>
<keyword evidence="2" id="KW-1133">Transmembrane helix</keyword>
<geneLocation type="plasmid" evidence="4">
    <name>pKCA15</name>
</geneLocation>
<dbReference type="SUPFAM" id="SSF47413">
    <property type="entry name" value="lambda repressor-like DNA-binding domains"/>
    <property type="match status" value="1"/>
</dbReference>
<dbReference type="PANTHER" id="PTHR46558:SF4">
    <property type="entry name" value="DNA-BIDING PHAGE PROTEIN"/>
    <property type="match status" value="1"/>
</dbReference>
<feature type="transmembrane region" description="Helical" evidence="2">
    <location>
        <begin position="96"/>
        <end position="117"/>
    </location>
</feature>
<dbReference type="CDD" id="cd00093">
    <property type="entry name" value="HTH_XRE"/>
    <property type="match status" value="1"/>
</dbReference>
<keyword evidence="1" id="KW-0238">DNA-binding</keyword>
<dbReference type="SMART" id="SM00530">
    <property type="entry name" value="HTH_XRE"/>
    <property type="match status" value="1"/>
</dbReference>
<evidence type="ECO:0000313" key="4">
    <source>
        <dbReference type="EMBL" id="AJQ16957.1"/>
    </source>
</evidence>
<keyword evidence="4" id="KW-0614">Plasmid</keyword>
<dbReference type="PROSITE" id="PS50943">
    <property type="entry name" value="HTH_CROC1"/>
    <property type="match status" value="1"/>
</dbReference>
<sequence>MSFKDDIKTLRRQSNLTQEALAQKLHVTRQTVSTWETGKNMPSLETLHALSQLFNISLEKLLFNEEIAMKKDKEPSLATQIDHDVKLKSRYRRWTFGLGGLIVLALVSISILCLGYYKGIGTIDRFDPFLSYKVGYTKLPSEKEISPNNKATNGYWTAWFTDNTMGNEWTKLTLTTGLNPGVKDPYVMAYHKGSYVKVARIVPRTYINQTYVSNLAALDALLNHKGNTATNNHDLKKYKTQIHISDTVQQLVTE</sequence>
<keyword evidence="2" id="KW-0472">Membrane</keyword>
<name>A0A0C5PNE4_LATSK</name>
<keyword evidence="2" id="KW-0812">Transmembrane</keyword>
<dbReference type="InterPro" id="IPR001387">
    <property type="entry name" value="Cro/C1-type_HTH"/>
</dbReference>
<accession>A0A0C5PNE4</accession>
<evidence type="ECO:0000259" key="3">
    <source>
        <dbReference type="PROSITE" id="PS50943"/>
    </source>
</evidence>
<reference evidence="4" key="1">
    <citation type="submission" date="2013-08" db="EMBL/GenBank/DDBJ databases">
        <title>Genetic Structure of Residential Plasmids in Lactobacillus sakei KCA311.</title>
        <authorList>
            <person name="Woo D.R."/>
            <person name="Ahn C."/>
        </authorList>
    </citation>
    <scope>NUCLEOTIDE SEQUENCE</scope>
    <source>
        <strain evidence="4">KCA311</strain>
        <plasmid evidence="4">pKCA15</plasmid>
        <plasmid evidence="5">pKCA9</plasmid>
    </source>
</reference>
<feature type="domain" description="HTH cro/C1-type" evidence="3">
    <location>
        <begin position="7"/>
        <end position="61"/>
    </location>
</feature>
<dbReference type="InterPro" id="IPR010982">
    <property type="entry name" value="Lambda_DNA-bd_dom_sf"/>
</dbReference>
<dbReference type="AlphaFoldDB" id="A0A0C5PNE4"/>
<organism evidence="4">
    <name type="scientific">Latilactobacillus sakei</name>
    <name type="common">Lactobacillus sakei</name>
    <dbReference type="NCBI Taxonomy" id="1599"/>
    <lineage>
        <taxon>Bacteria</taxon>
        <taxon>Bacillati</taxon>
        <taxon>Bacillota</taxon>
        <taxon>Bacilli</taxon>
        <taxon>Lactobacillales</taxon>
        <taxon>Lactobacillaceae</taxon>
        <taxon>Latilactobacillus</taxon>
    </lineage>
</organism>
<dbReference type="EMBL" id="KF559313">
    <property type="protein sequence ID" value="AJQ16957.1"/>
    <property type="molecule type" value="Genomic_DNA"/>
</dbReference>
<dbReference type="PANTHER" id="PTHR46558">
    <property type="entry name" value="TRACRIPTIONAL REGULATORY PROTEIN-RELATED-RELATED"/>
    <property type="match status" value="1"/>
</dbReference>